<dbReference type="InterPro" id="IPR051269">
    <property type="entry name" value="Fe-S_cluster_ET"/>
</dbReference>
<evidence type="ECO:0000256" key="2">
    <source>
        <dbReference type="ARBA" id="ARBA00022448"/>
    </source>
</evidence>
<proteinExistence type="predicted"/>
<evidence type="ECO:0000313" key="9">
    <source>
        <dbReference type="Proteomes" id="UP000199494"/>
    </source>
</evidence>
<evidence type="ECO:0000256" key="4">
    <source>
        <dbReference type="ARBA" id="ARBA00022982"/>
    </source>
</evidence>
<keyword evidence="6" id="KW-0411">Iron-sulfur</keyword>
<dbReference type="GO" id="GO:0051538">
    <property type="term" value="F:3 iron, 4 sulfur cluster binding"/>
    <property type="evidence" value="ECO:0007669"/>
    <property type="project" value="UniProtKB-KW"/>
</dbReference>
<dbReference type="AlphaFoldDB" id="A0A222VUP6"/>
<accession>A0A222VUP6</accession>
<dbReference type="PANTHER" id="PTHR36923:SF3">
    <property type="entry name" value="FERREDOXIN"/>
    <property type="match status" value="1"/>
</dbReference>
<gene>
    <name evidence="8" type="ORF">SAMN05421630_107233</name>
</gene>
<keyword evidence="7" id="KW-0003">3Fe-4S</keyword>
<evidence type="ECO:0000256" key="6">
    <source>
        <dbReference type="ARBA" id="ARBA00023014"/>
    </source>
</evidence>
<evidence type="ECO:0000313" key="8">
    <source>
        <dbReference type="EMBL" id="SDD31126.1"/>
    </source>
</evidence>
<evidence type="ECO:0000256" key="1">
    <source>
        <dbReference type="ARBA" id="ARBA00001927"/>
    </source>
</evidence>
<keyword evidence="9" id="KW-1185">Reference proteome</keyword>
<dbReference type="RefSeq" id="WP_091807123.1">
    <property type="nucleotide sequence ID" value="NZ_CP016353.1"/>
</dbReference>
<evidence type="ECO:0000256" key="3">
    <source>
        <dbReference type="ARBA" id="ARBA00022723"/>
    </source>
</evidence>
<keyword evidence="3" id="KW-0479">Metal-binding</keyword>
<name>A0A222VUP6_9PSEU</name>
<dbReference type="PANTHER" id="PTHR36923">
    <property type="entry name" value="FERREDOXIN"/>
    <property type="match status" value="1"/>
</dbReference>
<reference evidence="8 9" key="1">
    <citation type="submission" date="2016-10" db="EMBL/GenBank/DDBJ databases">
        <authorList>
            <person name="de Groot N.N."/>
        </authorList>
    </citation>
    <scope>NUCLEOTIDE SEQUENCE [LARGE SCALE GENOMIC DNA]</scope>
    <source>
        <strain evidence="8 9">CGMCC 4.5506</strain>
    </source>
</reference>
<dbReference type="Gene3D" id="3.30.70.20">
    <property type="match status" value="1"/>
</dbReference>
<dbReference type="EMBL" id="FMZE01000007">
    <property type="protein sequence ID" value="SDD31126.1"/>
    <property type="molecule type" value="Genomic_DNA"/>
</dbReference>
<keyword evidence="5" id="KW-0408">Iron</keyword>
<organism evidence="8 9">
    <name type="scientific">Prauserella marina</name>
    <dbReference type="NCBI Taxonomy" id="530584"/>
    <lineage>
        <taxon>Bacteria</taxon>
        <taxon>Bacillati</taxon>
        <taxon>Actinomycetota</taxon>
        <taxon>Actinomycetes</taxon>
        <taxon>Pseudonocardiales</taxon>
        <taxon>Pseudonocardiaceae</taxon>
        <taxon>Prauserella</taxon>
    </lineage>
</organism>
<evidence type="ECO:0000256" key="5">
    <source>
        <dbReference type="ARBA" id="ARBA00023004"/>
    </source>
</evidence>
<dbReference type="KEGG" id="pmad:BAY61_24660"/>
<sequence>MRINVDMALCQNYGQCVFAAPEHFDLDEAGDLVHQASADESARADVEAAAMACPVQAITIEG</sequence>
<keyword evidence="2" id="KW-0813">Transport</keyword>
<dbReference type="OrthoDB" id="3215002at2"/>
<dbReference type="STRING" id="530584.SAMN05421630_107233"/>
<keyword evidence="4" id="KW-0249">Electron transport</keyword>
<dbReference type="Proteomes" id="UP000199494">
    <property type="component" value="Unassembled WGS sequence"/>
</dbReference>
<comment type="cofactor">
    <cofactor evidence="1">
        <name>[3Fe-4S] cluster</name>
        <dbReference type="ChEBI" id="CHEBI:21137"/>
    </cofactor>
</comment>
<dbReference type="GO" id="GO:0046872">
    <property type="term" value="F:metal ion binding"/>
    <property type="evidence" value="ECO:0007669"/>
    <property type="project" value="UniProtKB-KW"/>
</dbReference>
<dbReference type="SUPFAM" id="SSF54862">
    <property type="entry name" value="4Fe-4S ferredoxins"/>
    <property type="match status" value="1"/>
</dbReference>
<evidence type="ECO:0000256" key="7">
    <source>
        <dbReference type="ARBA" id="ARBA00023291"/>
    </source>
</evidence>
<dbReference type="Pfam" id="PF13370">
    <property type="entry name" value="Fer4_13"/>
    <property type="match status" value="1"/>
</dbReference>
<protein>
    <submittedName>
        <fullName evidence="8">Ferredoxin</fullName>
    </submittedName>
</protein>